<proteinExistence type="predicted"/>
<dbReference type="EMBL" id="SWMS01000027">
    <property type="protein sequence ID" value="TKG62337.1"/>
    <property type="molecule type" value="Genomic_DNA"/>
</dbReference>
<reference evidence="3 4" key="1">
    <citation type="journal article" date="2015" name="Antonie Van Leeuwenhoek">
        <title>Prauserella endophytica sp. nov., an endophytic actinobacterium isolated from Tamarix taklamakanensis.</title>
        <authorList>
            <person name="Liu J.M."/>
            <person name="Habden X."/>
            <person name="Guo L."/>
            <person name="Tuo L."/>
            <person name="Jiang Z.K."/>
            <person name="Liu S.W."/>
            <person name="Liu X.F."/>
            <person name="Chen L."/>
            <person name="Li R.F."/>
            <person name="Zhang Y.Q."/>
            <person name="Sun C.H."/>
        </authorList>
    </citation>
    <scope>NUCLEOTIDE SEQUENCE [LARGE SCALE GENOMIC DNA]</scope>
    <source>
        <strain evidence="3 4">CGMCC 4.7182</strain>
    </source>
</reference>
<feature type="region of interest" description="Disordered" evidence="1">
    <location>
        <begin position="1"/>
        <end position="31"/>
    </location>
</feature>
<dbReference type="InterPro" id="IPR001387">
    <property type="entry name" value="Cro/C1-type_HTH"/>
</dbReference>
<gene>
    <name evidence="3" type="ORF">FCN18_31975</name>
</gene>
<protein>
    <submittedName>
        <fullName evidence="3">Helix-turn-helix domain-containing protein</fullName>
    </submittedName>
</protein>
<evidence type="ECO:0000259" key="2">
    <source>
        <dbReference type="PROSITE" id="PS50943"/>
    </source>
</evidence>
<evidence type="ECO:0000256" key="1">
    <source>
        <dbReference type="SAM" id="MobiDB-lite"/>
    </source>
</evidence>
<name>A0ABY2RVH5_9PSEU</name>
<comment type="caution">
    <text evidence="3">The sequence shown here is derived from an EMBL/GenBank/DDBJ whole genome shotgun (WGS) entry which is preliminary data.</text>
</comment>
<dbReference type="Gene3D" id="1.10.260.40">
    <property type="entry name" value="lambda repressor-like DNA-binding domains"/>
    <property type="match status" value="1"/>
</dbReference>
<evidence type="ECO:0000313" key="3">
    <source>
        <dbReference type="EMBL" id="TKG62337.1"/>
    </source>
</evidence>
<dbReference type="PROSITE" id="PS50943">
    <property type="entry name" value="HTH_CROC1"/>
    <property type="match status" value="1"/>
</dbReference>
<keyword evidence="4" id="KW-1185">Reference proteome</keyword>
<dbReference type="InterPro" id="IPR010982">
    <property type="entry name" value="Lambda_DNA-bd_dom_sf"/>
</dbReference>
<dbReference type="Proteomes" id="UP000309992">
    <property type="component" value="Unassembled WGS sequence"/>
</dbReference>
<dbReference type="SMART" id="SM00530">
    <property type="entry name" value="HTH_XRE"/>
    <property type="match status" value="1"/>
</dbReference>
<dbReference type="Pfam" id="PF13560">
    <property type="entry name" value="HTH_31"/>
    <property type="match status" value="1"/>
</dbReference>
<dbReference type="CDD" id="cd00093">
    <property type="entry name" value="HTH_XRE"/>
    <property type="match status" value="1"/>
</dbReference>
<feature type="compositionally biased region" description="Polar residues" evidence="1">
    <location>
        <begin position="1"/>
        <end position="10"/>
    </location>
</feature>
<evidence type="ECO:0000313" key="4">
    <source>
        <dbReference type="Proteomes" id="UP000309992"/>
    </source>
</evidence>
<accession>A0ABY2RVH5</accession>
<feature type="domain" description="HTH cro/C1-type" evidence="2">
    <location>
        <begin position="55"/>
        <end position="110"/>
    </location>
</feature>
<sequence>MLTERGNSATRCGWTPVAPSRHTQRWEPAMTHDDAEETTLGEDVEPAAAQLAEGIRRRRKAAELSHAQLAVKVGYSREYVRRAESPRKGLPSIDLVRALDHALGDDGTLLALREQADAARQARRRSRAHSLVAGMSISAVPTTVAGVPALALDTDGRADTEVAVQAPPGRFFTGTSIAARAYPASDDGRILAAVPTGFADDMFLRRPRRGLVIGITENEHGVSLFGLDSRQARRRLAGAPEGARLLMSRAYALDDLTLGILWAVANLDEALLDDDATLSDSRGQLAAYEQLPRSAAGREIAADLAPVSRMWLGSQFCASHILRHTDTLTDMPAFWTREQRGEEASTWLLFEHKYDYLRQSAGAASGAGTGPTRAFCIPASAVADSSRPERILLLLAVALMESFGITVDVCAEPEYAAVPGFVFDGHRRAIVANWVGADGIWQVDVTDTTPLLREFADATGYARSHSIAAANTPGERLHALANYLELDWAWLVRRCHELGEYGSAGIAQPRSRLLSTEGVDQACRFLALADQGGR</sequence>
<organism evidence="3 4">
    <name type="scientific">Prauserella endophytica</name>
    <dbReference type="NCBI Taxonomy" id="1592324"/>
    <lineage>
        <taxon>Bacteria</taxon>
        <taxon>Bacillati</taxon>
        <taxon>Actinomycetota</taxon>
        <taxon>Actinomycetes</taxon>
        <taxon>Pseudonocardiales</taxon>
        <taxon>Pseudonocardiaceae</taxon>
        <taxon>Prauserella</taxon>
        <taxon>Prauserella coralliicola group</taxon>
    </lineage>
</organism>
<dbReference type="SUPFAM" id="SSF47413">
    <property type="entry name" value="lambda repressor-like DNA-binding domains"/>
    <property type="match status" value="1"/>
</dbReference>